<accession>A0A4R0NQ66</accession>
<dbReference type="PANTHER" id="PTHR37302:SF3">
    <property type="entry name" value="DAMAGE-INDUCIBLE PROTEIN DINB"/>
    <property type="match status" value="1"/>
</dbReference>
<comment type="similarity">
    <text evidence="1">Belongs to the DinB family.</text>
</comment>
<keyword evidence="5" id="KW-1185">Reference proteome</keyword>
<feature type="binding site" evidence="3">
    <location>
        <position position="49"/>
    </location>
    <ligand>
        <name>a divalent metal cation</name>
        <dbReference type="ChEBI" id="CHEBI:60240"/>
    </ligand>
</feature>
<dbReference type="InterPro" id="IPR007837">
    <property type="entry name" value="DinB"/>
</dbReference>
<organism evidence="4 5">
    <name type="scientific">Pedobacter psychroterrae</name>
    <dbReference type="NCBI Taxonomy" id="2530453"/>
    <lineage>
        <taxon>Bacteria</taxon>
        <taxon>Pseudomonadati</taxon>
        <taxon>Bacteroidota</taxon>
        <taxon>Sphingobacteriia</taxon>
        <taxon>Sphingobacteriales</taxon>
        <taxon>Sphingobacteriaceae</taxon>
        <taxon>Pedobacter</taxon>
    </lineage>
</organism>
<dbReference type="Pfam" id="PF05163">
    <property type="entry name" value="DinB"/>
    <property type="match status" value="1"/>
</dbReference>
<feature type="binding site" evidence="3">
    <location>
        <position position="135"/>
    </location>
    <ligand>
        <name>a divalent metal cation</name>
        <dbReference type="ChEBI" id="CHEBI:60240"/>
    </ligand>
</feature>
<name>A0A4R0NQ66_9SPHI</name>
<evidence type="ECO:0000313" key="5">
    <source>
        <dbReference type="Proteomes" id="UP000293347"/>
    </source>
</evidence>
<evidence type="ECO:0000256" key="1">
    <source>
        <dbReference type="ARBA" id="ARBA00008635"/>
    </source>
</evidence>
<keyword evidence="2 3" id="KW-0479">Metal-binding</keyword>
<protein>
    <recommendedName>
        <fullName evidence="6">Damage-inducible protein DinB</fullName>
    </recommendedName>
</protein>
<feature type="binding site" evidence="3">
    <location>
        <position position="131"/>
    </location>
    <ligand>
        <name>a divalent metal cation</name>
        <dbReference type="ChEBI" id="CHEBI:60240"/>
    </ligand>
</feature>
<evidence type="ECO:0000313" key="4">
    <source>
        <dbReference type="EMBL" id="TCD01204.1"/>
    </source>
</evidence>
<sequence length="158" mass="18505">MNDLLKKQYQLIIKAREVVFQYLGKDVAEDLTTELPEFNNKSIAYMMTHIANTYVAWVGNFALSAKLDYYEITDGSNVDQLREIFNTVNQLMEQFIFLFSENPHSEVNGYKWPDKFVETDAYSIFTHVITHEFHHKGQSMTMSRLLGYTPLDTDILRF</sequence>
<dbReference type="GO" id="GO:0046872">
    <property type="term" value="F:metal ion binding"/>
    <property type="evidence" value="ECO:0007669"/>
    <property type="project" value="UniProtKB-KW"/>
</dbReference>
<comment type="caution">
    <text evidence="4">The sequence shown here is derived from an EMBL/GenBank/DDBJ whole genome shotgun (WGS) entry which is preliminary data.</text>
</comment>
<dbReference type="Gene3D" id="1.20.120.450">
    <property type="entry name" value="dinb family like domain"/>
    <property type="match status" value="1"/>
</dbReference>
<dbReference type="InterPro" id="IPR034660">
    <property type="entry name" value="DinB/YfiT-like"/>
</dbReference>
<reference evidence="4 5" key="1">
    <citation type="submission" date="2019-02" db="EMBL/GenBank/DDBJ databases">
        <title>Pedobacter sp. RP-1-14 sp. nov., isolated from Arctic soil.</title>
        <authorList>
            <person name="Dahal R.H."/>
        </authorList>
    </citation>
    <scope>NUCLEOTIDE SEQUENCE [LARGE SCALE GENOMIC DNA]</scope>
    <source>
        <strain evidence="4 5">RP-1-14</strain>
    </source>
</reference>
<dbReference type="EMBL" id="SJSL01000002">
    <property type="protein sequence ID" value="TCD01204.1"/>
    <property type="molecule type" value="Genomic_DNA"/>
</dbReference>
<dbReference type="OrthoDB" id="118635at2"/>
<evidence type="ECO:0008006" key="6">
    <source>
        <dbReference type="Google" id="ProtNLM"/>
    </source>
</evidence>
<gene>
    <name evidence="4" type="ORF">EZ437_10610</name>
</gene>
<dbReference type="PANTHER" id="PTHR37302">
    <property type="entry name" value="SLR1116 PROTEIN"/>
    <property type="match status" value="1"/>
</dbReference>
<evidence type="ECO:0000256" key="3">
    <source>
        <dbReference type="PIRSR" id="PIRSR607837-1"/>
    </source>
</evidence>
<dbReference type="RefSeq" id="WP_131595896.1">
    <property type="nucleotide sequence ID" value="NZ_SJSL01000002.1"/>
</dbReference>
<evidence type="ECO:0000256" key="2">
    <source>
        <dbReference type="ARBA" id="ARBA00022723"/>
    </source>
</evidence>
<dbReference type="Proteomes" id="UP000293347">
    <property type="component" value="Unassembled WGS sequence"/>
</dbReference>
<dbReference type="SUPFAM" id="SSF109854">
    <property type="entry name" value="DinB/YfiT-like putative metalloenzymes"/>
    <property type="match status" value="1"/>
</dbReference>
<proteinExistence type="inferred from homology"/>
<dbReference type="AlphaFoldDB" id="A0A4R0NQ66"/>